<reference evidence="1 2" key="1">
    <citation type="journal article" date="2013" name="Genome Announc.">
        <title>Genome Sequence of the Extreme Obligate Alkaliphile Bacillus marmarensis Strain DSM 21297.</title>
        <authorList>
            <person name="Wernick D.G."/>
            <person name="Choi K.Y."/>
            <person name="Tat C.A."/>
            <person name="Lafontaine Rivera J.G."/>
            <person name="Liao J.C."/>
        </authorList>
    </citation>
    <scope>NUCLEOTIDE SEQUENCE [LARGE SCALE GENOMIC DNA]</scope>
    <source>
        <strain evidence="1 2">DSM 21297</strain>
    </source>
</reference>
<proteinExistence type="predicted"/>
<evidence type="ECO:0000313" key="1">
    <source>
        <dbReference type="EMBL" id="ERN52077.1"/>
    </source>
</evidence>
<keyword evidence="2" id="KW-1185">Reference proteome</keyword>
<dbReference type="Proteomes" id="UP000017170">
    <property type="component" value="Unassembled WGS sequence"/>
</dbReference>
<name>U6SL12_9BACI</name>
<comment type="caution">
    <text evidence="1">The sequence shown here is derived from an EMBL/GenBank/DDBJ whole genome shotgun (WGS) entry which is preliminary data.</text>
</comment>
<protein>
    <submittedName>
        <fullName evidence="1">Uncharacterized protein</fullName>
    </submittedName>
</protein>
<gene>
    <name evidence="1" type="ORF">A33I_18465</name>
</gene>
<dbReference type="AlphaFoldDB" id="U6SL12"/>
<dbReference type="PATRIC" id="fig|1188261.3.peg.3185"/>
<evidence type="ECO:0000313" key="2">
    <source>
        <dbReference type="Proteomes" id="UP000017170"/>
    </source>
</evidence>
<organism evidence="1 2">
    <name type="scientific">Alkalihalophilus marmarensis DSM 21297</name>
    <dbReference type="NCBI Taxonomy" id="1188261"/>
    <lineage>
        <taxon>Bacteria</taxon>
        <taxon>Bacillati</taxon>
        <taxon>Bacillota</taxon>
        <taxon>Bacilli</taxon>
        <taxon>Bacillales</taxon>
        <taxon>Bacillaceae</taxon>
        <taxon>Alkalihalophilus</taxon>
    </lineage>
</organism>
<dbReference type="EMBL" id="ATAE01000041">
    <property type="protein sequence ID" value="ERN52077.1"/>
    <property type="molecule type" value="Genomic_DNA"/>
</dbReference>
<dbReference type="RefSeq" id="WP_022629250.1">
    <property type="nucleotide sequence ID" value="NZ_ATAE01000041.1"/>
</dbReference>
<accession>U6SL12</accession>
<sequence length="64" mass="7399">MVDQIFVHLKKDHIKLAEGSEKKVEAFTEEEVQKLLTHVNGKARLRNKVIVYLAKLLVNRDVNT</sequence>